<protein>
    <submittedName>
        <fullName evidence="1">Uncharacterized protein</fullName>
    </submittedName>
</protein>
<sequence length="266" mass="30716">MARSTERFRVEIRSDKESRQVTRHTNTQMLLLLFLDLASEILSTGIPTPSNVHVDSALPICVNKISCLCARIPWRLLSVLPSKCHFNFQLRHKHPRIWTSTCYVKFRIFAGLIILYDQPRYKGRRYGSRAVRIGARSLLKQTSIVEIKAMASVSRLTSLLVPRLHHICVDHNVQPDGRQICWVIMEYMPGRTYDNAWPSLISKQRNRIQEQMHNYQTRLFSGEFYLSDVLFLLDGYPDGYVSLVGTHPCWDYELGASQAYGPFPSL</sequence>
<comment type="caution">
    <text evidence="1">The sequence shown here is derived from an EMBL/GenBank/DDBJ whole genome shotgun (WGS) entry which is preliminary data.</text>
</comment>
<accession>A0A9P7VRA5</accession>
<name>A0A9P7VRA5_9AGAR</name>
<evidence type="ECO:0000313" key="1">
    <source>
        <dbReference type="EMBL" id="KAG7445223.1"/>
    </source>
</evidence>
<gene>
    <name evidence="1" type="ORF">BT62DRAFT_1006907</name>
</gene>
<dbReference type="OrthoDB" id="5404599at2759"/>
<evidence type="ECO:0000313" key="2">
    <source>
        <dbReference type="Proteomes" id="UP000812287"/>
    </source>
</evidence>
<dbReference type="SUPFAM" id="SSF56112">
    <property type="entry name" value="Protein kinase-like (PK-like)"/>
    <property type="match status" value="1"/>
</dbReference>
<dbReference type="InterPro" id="IPR011009">
    <property type="entry name" value="Kinase-like_dom_sf"/>
</dbReference>
<dbReference type="Proteomes" id="UP000812287">
    <property type="component" value="Unassembled WGS sequence"/>
</dbReference>
<keyword evidence="2" id="KW-1185">Reference proteome</keyword>
<dbReference type="AlphaFoldDB" id="A0A9P7VRA5"/>
<dbReference type="EMBL" id="MU250537">
    <property type="protein sequence ID" value="KAG7445223.1"/>
    <property type="molecule type" value="Genomic_DNA"/>
</dbReference>
<dbReference type="GeneID" id="66099572"/>
<dbReference type="RefSeq" id="XP_043038723.1">
    <property type="nucleotide sequence ID" value="XM_043177285.1"/>
</dbReference>
<proteinExistence type="predicted"/>
<reference evidence="1" key="1">
    <citation type="submission" date="2020-11" db="EMBL/GenBank/DDBJ databases">
        <title>Adaptations for nitrogen fixation in a non-lichenized fungal sporocarp promotes dispersal by wood-feeding termites.</title>
        <authorList>
            <consortium name="DOE Joint Genome Institute"/>
            <person name="Koch R.A."/>
            <person name="Yoon G."/>
            <person name="Arayal U."/>
            <person name="Lail K."/>
            <person name="Amirebrahimi M."/>
            <person name="Labutti K."/>
            <person name="Lipzen A."/>
            <person name="Riley R."/>
            <person name="Barry K."/>
            <person name="Henrissat B."/>
            <person name="Grigoriev I.V."/>
            <person name="Herr J.R."/>
            <person name="Aime M.C."/>
        </authorList>
    </citation>
    <scope>NUCLEOTIDE SEQUENCE</scope>
    <source>
        <strain evidence="1">MCA 3950</strain>
    </source>
</reference>
<organism evidence="1 2">
    <name type="scientific">Guyanagaster necrorhizus</name>
    <dbReference type="NCBI Taxonomy" id="856835"/>
    <lineage>
        <taxon>Eukaryota</taxon>
        <taxon>Fungi</taxon>
        <taxon>Dikarya</taxon>
        <taxon>Basidiomycota</taxon>
        <taxon>Agaricomycotina</taxon>
        <taxon>Agaricomycetes</taxon>
        <taxon>Agaricomycetidae</taxon>
        <taxon>Agaricales</taxon>
        <taxon>Marasmiineae</taxon>
        <taxon>Physalacriaceae</taxon>
        <taxon>Guyanagaster</taxon>
    </lineage>
</organism>